<evidence type="ECO:0000313" key="3">
    <source>
        <dbReference type="EMBL" id="ABW02538.1"/>
    </source>
</evidence>
<sequence>MLNELKRLIDTSQRVTLMTHRNPDLDSLASALLFRDYLNKLGKLSCLTSCNADKEAKQVLGKLGIELNCTQTCTCGELTILFDVANKAQLDTEICQDSKVVVFDHHKVRGIRGDLEFIDPESSSTIEVVVNVLRELGYIPSGLMATLTLAAILSETNRFSRATQGTFETVAWLLKFSGVNYRDTLALLVRELDESAKIALIKGSIRLIPYRAGSMIICVTNVNAYEGLIAGKLLDIGCDAAFVVSDHNDELRIVARSRTINVAELLSKIAGELNGEGGGHEGAGMLVTKVKQPYVKVLNLIISNLESMLGEKLREIK</sequence>
<dbReference type="InterPro" id="IPR001667">
    <property type="entry name" value="DDH_dom"/>
</dbReference>
<protein>
    <submittedName>
        <fullName evidence="3">Phosphoesterase RecJ domain protein</fullName>
    </submittedName>
</protein>
<dbReference type="eggNOG" id="arCOG01565">
    <property type="taxonomic scope" value="Archaea"/>
</dbReference>
<evidence type="ECO:0000313" key="4">
    <source>
        <dbReference type="Proteomes" id="UP000001137"/>
    </source>
</evidence>
<dbReference type="SUPFAM" id="SSF64182">
    <property type="entry name" value="DHH phosphoesterases"/>
    <property type="match status" value="1"/>
</dbReference>
<dbReference type="AlphaFoldDB" id="A8MAG1"/>
<dbReference type="InterPro" id="IPR038763">
    <property type="entry name" value="DHH_sf"/>
</dbReference>
<dbReference type="GO" id="GO:0003676">
    <property type="term" value="F:nucleic acid binding"/>
    <property type="evidence" value="ECO:0007669"/>
    <property type="project" value="InterPro"/>
</dbReference>
<dbReference type="Pfam" id="PF02272">
    <property type="entry name" value="DHHA1"/>
    <property type="match status" value="1"/>
</dbReference>
<dbReference type="PANTHER" id="PTHR47618:SF1">
    <property type="entry name" value="BIFUNCTIONAL OLIGORIBONUCLEASE AND PAP PHOSPHATASE NRNA"/>
    <property type="match status" value="1"/>
</dbReference>
<reference evidence="3 4" key="1">
    <citation type="submission" date="2007-10" db="EMBL/GenBank/DDBJ databases">
        <title>Complete sequence of Caldivirga maquilingensis IC-167.</title>
        <authorList>
            <consortium name="US DOE Joint Genome Institute"/>
            <person name="Copeland A."/>
            <person name="Lucas S."/>
            <person name="Lapidus A."/>
            <person name="Barry K."/>
            <person name="Glavina del Rio T."/>
            <person name="Dalin E."/>
            <person name="Tice H."/>
            <person name="Pitluck S."/>
            <person name="Saunders E."/>
            <person name="Brettin T."/>
            <person name="Bruce D."/>
            <person name="Detter J.C."/>
            <person name="Han C."/>
            <person name="Schmutz J."/>
            <person name="Larimer F."/>
            <person name="Land M."/>
            <person name="Hauser L."/>
            <person name="Kyrpides N."/>
            <person name="Ivanova N."/>
            <person name="Biddle J.F."/>
            <person name="Zhang Z."/>
            <person name="Fitz-Gibbon S.T."/>
            <person name="Lowe T.M."/>
            <person name="Saltikov C."/>
            <person name="House C.H."/>
            <person name="Richardson P."/>
        </authorList>
    </citation>
    <scope>NUCLEOTIDE SEQUENCE [LARGE SCALE GENOMIC DNA]</scope>
    <source>
        <strain evidence="4">ATCC 700844 / DSM 13496 / JCM 10307 / IC-167</strain>
    </source>
</reference>
<dbReference type="KEGG" id="cma:Cmaq_1715"/>
<evidence type="ECO:0000259" key="2">
    <source>
        <dbReference type="Pfam" id="PF02272"/>
    </source>
</evidence>
<dbReference type="OrthoDB" id="350705at2157"/>
<dbReference type="RefSeq" id="WP_012186757.1">
    <property type="nucleotide sequence ID" value="NC_009954.1"/>
</dbReference>
<dbReference type="InterPro" id="IPR051319">
    <property type="entry name" value="Oligoribo/pAp-PDE_c-di-AMP_PDE"/>
</dbReference>
<name>A8MAG1_CALMQ</name>
<accession>A8MAG1</accession>
<dbReference type="HOGENOM" id="CLU_070736_0_0_2"/>
<keyword evidence="4" id="KW-1185">Reference proteome</keyword>
<dbReference type="Proteomes" id="UP000001137">
    <property type="component" value="Chromosome"/>
</dbReference>
<dbReference type="Gene3D" id="3.90.1640.10">
    <property type="entry name" value="inorganic pyrophosphatase (n-terminal core)"/>
    <property type="match status" value="1"/>
</dbReference>
<dbReference type="PANTHER" id="PTHR47618">
    <property type="entry name" value="BIFUNCTIONAL OLIGORIBONUCLEASE AND PAP PHOSPHATASE NRNA"/>
    <property type="match status" value="1"/>
</dbReference>
<gene>
    <name evidence="3" type="ordered locus">Cmaq_1715</name>
</gene>
<proteinExistence type="predicted"/>
<feature type="domain" description="DHHA1" evidence="2">
    <location>
        <begin position="230"/>
        <end position="290"/>
    </location>
</feature>
<feature type="domain" description="DDH" evidence="1">
    <location>
        <begin position="15"/>
        <end position="151"/>
    </location>
</feature>
<dbReference type="GeneID" id="5709414"/>
<dbReference type="EMBL" id="CP000852">
    <property type="protein sequence ID" value="ABW02538.1"/>
    <property type="molecule type" value="Genomic_DNA"/>
</dbReference>
<dbReference type="InterPro" id="IPR003156">
    <property type="entry name" value="DHHA1_dom"/>
</dbReference>
<evidence type="ECO:0000259" key="1">
    <source>
        <dbReference type="Pfam" id="PF01368"/>
    </source>
</evidence>
<organism evidence="3 4">
    <name type="scientific">Caldivirga maquilingensis (strain ATCC 700844 / DSM 13496 / JCM 10307 / IC-167)</name>
    <dbReference type="NCBI Taxonomy" id="397948"/>
    <lineage>
        <taxon>Archaea</taxon>
        <taxon>Thermoproteota</taxon>
        <taxon>Thermoprotei</taxon>
        <taxon>Thermoproteales</taxon>
        <taxon>Thermoproteaceae</taxon>
        <taxon>Caldivirga</taxon>
    </lineage>
</organism>
<dbReference type="Pfam" id="PF01368">
    <property type="entry name" value="DHH"/>
    <property type="match status" value="1"/>
</dbReference>
<dbReference type="STRING" id="397948.Cmaq_1715"/>